<dbReference type="PANTHER" id="PTHR23530:SF1">
    <property type="entry name" value="PERMEASE, MAJOR FACILITATOR SUPERFAMILY-RELATED"/>
    <property type="match status" value="1"/>
</dbReference>
<dbReference type="InterPro" id="IPR053160">
    <property type="entry name" value="MFS_DHA3_Transporter"/>
</dbReference>
<dbReference type="Pfam" id="PF07690">
    <property type="entry name" value="MFS_1"/>
    <property type="match status" value="1"/>
</dbReference>
<dbReference type="InterPro" id="IPR011701">
    <property type="entry name" value="MFS"/>
</dbReference>
<dbReference type="AlphaFoldDB" id="A0A2M8LH66"/>
<sequence length="407" mass="44112">MCRPASGCFKSSHEGEAMTARHTYYLFFALIYIGLGSTVTAYTPYLQSIGLTLGEIALVNAIFWTVLIASELPTGMFADGRSRAYSLKIGGLFYSFGAFTYIFAHDFWSAAAGEALIAIGGAFVSGAGTAWIADALAREGSEKELRQVIATESLIKSILMLLGGFAGSLIALYSYRLIWVPFAVSGLLASVIAHKLMNGKGESLEYVGELQAFRLSLAHLMRSRALMWVVAALIVFGAVVSFNQYWALYFIPQVGQVGLSFIWPVMYLGLIGASQIVRKLDIPLGSEAKMIVLAIFLAGLGLLTTAVAPGLWLSVPALVVHELGRGFFQPLTDSFVQHRIHTSYRATFGSLQSFLGRIGFAVVPLAIYVFIADEPNTPATISQVWIACASFLILGAIALWFTRPRKD</sequence>
<keyword evidence="1" id="KW-1133">Transmembrane helix</keyword>
<gene>
    <name evidence="2" type="ORF">COV05_02760</name>
</gene>
<feature type="transmembrane region" description="Helical" evidence="1">
    <location>
        <begin position="110"/>
        <end position="133"/>
    </location>
</feature>
<dbReference type="Gene3D" id="1.20.1250.20">
    <property type="entry name" value="MFS general substrate transporter like domains"/>
    <property type="match status" value="1"/>
</dbReference>
<feature type="transmembrane region" description="Helical" evidence="1">
    <location>
        <begin position="84"/>
        <end position="104"/>
    </location>
</feature>
<feature type="transmembrane region" description="Helical" evidence="1">
    <location>
        <begin position="290"/>
        <end position="313"/>
    </location>
</feature>
<feature type="transmembrane region" description="Helical" evidence="1">
    <location>
        <begin position="258"/>
        <end position="278"/>
    </location>
</feature>
<dbReference type="InterPro" id="IPR036259">
    <property type="entry name" value="MFS_trans_sf"/>
</dbReference>
<evidence type="ECO:0000313" key="2">
    <source>
        <dbReference type="EMBL" id="PJE76783.1"/>
    </source>
</evidence>
<feature type="transmembrane region" description="Helical" evidence="1">
    <location>
        <begin position="354"/>
        <end position="372"/>
    </location>
</feature>
<evidence type="ECO:0000313" key="3">
    <source>
        <dbReference type="Proteomes" id="UP000231436"/>
    </source>
</evidence>
<comment type="caution">
    <text evidence="2">The sequence shown here is derived from an EMBL/GenBank/DDBJ whole genome shotgun (WGS) entry which is preliminary data.</text>
</comment>
<feature type="transmembrane region" description="Helical" evidence="1">
    <location>
        <begin position="49"/>
        <end position="72"/>
    </location>
</feature>
<dbReference type="EMBL" id="PFEU01000012">
    <property type="protein sequence ID" value="PJE76783.1"/>
    <property type="molecule type" value="Genomic_DNA"/>
</dbReference>
<dbReference type="SUPFAM" id="SSF103473">
    <property type="entry name" value="MFS general substrate transporter"/>
    <property type="match status" value="1"/>
</dbReference>
<keyword evidence="1" id="KW-0812">Transmembrane</keyword>
<feature type="transmembrane region" description="Helical" evidence="1">
    <location>
        <begin position="384"/>
        <end position="402"/>
    </location>
</feature>
<organism evidence="2 3">
    <name type="scientific">Candidatus Uhrbacteria bacterium CG10_big_fil_rev_8_21_14_0_10_48_16</name>
    <dbReference type="NCBI Taxonomy" id="1975038"/>
    <lineage>
        <taxon>Bacteria</taxon>
        <taxon>Candidatus Uhriibacteriota</taxon>
    </lineage>
</organism>
<evidence type="ECO:0000256" key="1">
    <source>
        <dbReference type="SAM" id="Phobius"/>
    </source>
</evidence>
<feature type="transmembrane region" description="Helical" evidence="1">
    <location>
        <begin position="154"/>
        <end position="172"/>
    </location>
</feature>
<evidence type="ECO:0008006" key="4">
    <source>
        <dbReference type="Google" id="ProtNLM"/>
    </source>
</evidence>
<dbReference type="GO" id="GO:0022857">
    <property type="term" value="F:transmembrane transporter activity"/>
    <property type="evidence" value="ECO:0007669"/>
    <property type="project" value="InterPro"/>
</dbReference>
<accession>A0A2M8LH66</accession>
<dbReference type="Proteomes" id="UP000231436">
    <property type="component" value="Unassembled WGS sequence"/>
</dbReference>
<reference evidence="3" key="1">
    <citation type="submission" date="2017-09" db="EMBL/GenBank/DDBJ databases">
        <title>Depth-based differentiation of microbial function through sediment-hosted aquifers and enrichment of novel symbionts in the deep terrestrial subsurface.</title>
        <authorList>
            <person name="Probst A.J."/>
            <person name="Ladd B."/>
            <person name="Jarett J.K."/>
            <person name="Geller-Mcgrath D.E."/>
            <person name="Sieber C.M.K."/>
            <person name="Emerson J.B."/>
            <person name="Anantharaman K."/>
            <person name="Thomas B.C."/>
            <person name="Malmstrom R."/>
            <person name="Stieglmeier M."/>
            <person name="Klingl A."/>
            <person name="Woyke T."/>
            <person name="Ryan C.M."/>
            <person name="Banfield J.F."/>
        </authorList>
    </citation>
    <scope>NUCLEOTIDE SEQUENCE [LARGE SCALE GENOMIC DNA]</scope>
</reference>
<feature type="transmembrane region" description="Helical" evidence="1">
    <location>
        <begin position="225"/>
        <end position="246"/>
    </location>
</feature>
<name>A0A2M8LH66_9BACT</name>
<proteinExistence type="predicted"/>
<dbReference type="PANTHER" id="PTHR23530">
    <property type="entry name" value="TRANSPORT PROTEIN-RELATED"/>
    <property type="match status" value="1"/>
</dbReference>
<protein>
    <recommendedName>
        <fullName evidence="4">Major facilitator superfamily (MFS) profile domain-containing protein</fullName>
    </recommendedName>
</protein>
<keyword evidence="1" id="KW-0472">Membrane</keyword>
<feature type="transmembrane region" description="Helical" evidence="1">
    <location>
        <begin position="24"/>
        <end position="43"/>
    </location>
</feature>